<dbReference type="InterPro" id="IPR008906">
    <property type="entry name" value="HATC_C_dom"/>
</dbReference>
<dbReference type="RefSeq" id="XP_041157226.1">
    <property type="nucleotide sequence ID" value="XM_041296573.1"/>
</dbReference>
<dbReference type="AlphaFoldDB" id="A0A9P7AIL8"/>
<reference evidence="2" key="1">
    <citation type="journal article" date="2020" name="New Phytol.">
        <title>Comparative genomics reveals dynamic genome evolution in host specialist ectomycorrhizal fungi.</title>
        <authorList>
            <person name="Lofgren L.A."/>
            <person name="Nguyen N.H."/>
            <person name="Vilgalys R."/>
            <person name="Ruytinx J."/>
            <person name="Liao H.L."/>
            <person name="Branco S."/>
            <person name="Kuo A."/>
            <person name="LaButti K."/>
            <person name="Lipzen A."/>
            <person name="Andreopoulos W."/>
            <person name="Pangilinan J."/>
            <person name="Riley R."/>
            <person name="Hundley H."/>
            <person name="Na H."/>
            <person name="Barry K."/>
            <person name="Grigoriev I.V."/>
            <person name="Stajich J.E."/>
            <person name="Kennedy P.G."/>
        </authorList>
    </citation>
    <scope>NUCLEOTIDE SEQUENCE</scope>
    <source>
        <strain evidence="2">S12</strain>
    </source>
</reference>
<dbReference type="GO" id="GO:0046983">
    <property type="term" value="F:protein dimerization activity"/>
    <property type="evidence" value="ECO:0007669"/>
    <property type="project" value="InterPro"/>
</dbReference>
<accession>A0A9P7AIL8</accession>
<dbReference type="EMBL" id="JABBWE010000052">
    <property type="protein sequence ID" value="KAG1790251.1"/>
    <property type="molecule type" value="Genomic_DNA"/>
</dbReference>
<gene>
    <name evidence="2" type="ORF">HD556DRAFT_1211168</name>
</gene>
<name>A0A9P7AIL8_9AGAM</name>
<feature type="non-terminal residue" evidence="2">
    <location>
        <position position="1"/>
    </location>
</feature>
<dbReference type="GeneID" id="64590337"/>
<feature type="domain" description="HAT C-terminal dimerisation" evidence="1">
    <location>
        <begin position="1"/>
        <end position="39"/>
    </location>
</feature>
<dbReference type="Pfam" id="PF05699">
    <property type="entry name" value="Dimer_Tnp_hAT"/>
    <property type="match status" value="1"/>
</dbReference>
<keyword evidence="3" id="KW-1185">Reference proteome</keyword>
<dbReference type="OrthoDB" id="2646723at2759"/>
<protein>
    <recommendedName>
        <fullName evidence="1">HAT C-terminal dimerisation domain-containing protein</fullName>
    </recommendedName>
</protein>
<evidence type="ECO:0000313" key="2">
    <source>
        <dbReference type="EMBL" id="KAG1790251.1"/>
    </source>
</evidence>
<proteinExistence type="predicted"/>
<evidence type="ECO:0000313" key="3">
    <source>
        <dbReference type="Proteomes" id="UP000719766"/>
    </source>
</evidence>
<evidence type="ECO:0000259" key="1">
    <source>
        <dbReference type="Pfam" id="PF05699"/>
    </source>
</evidence>
<sequence>LSCSATSTAVERVFSQAQQLLHFTCNRLAPSTIRAFLCLGARGRSDLLVMEDL</sequence>
<comment type="caution">
    <text evidence="2">The sequence shown here is derived from an EMBL/GenBank/DDBJ whole genome shotgun (WGS) entry which is preliminary data.</text>
</comment>
<organism evidence="2 3">
    <name type="scientific">Suillus plorans</name>
    <dbReference type="NCBI Taxonomy" id="116603"/>
    <lineage>
        <taxon>Eukaryota</taxon>
        <taxon>Fungi</taxon>
        <taxon>Dikarya</taxon>
        <taxon>Basidiomycota</taxon>
        <taxon>Agaricomycotina</taxon>
        <taxon>Agaricomycetes</taxon>
        <taxon>Agaricomycetidae</taxon>
        <taxon>Boletales</taxon>
        <taxon>Suillineae</taxon>
        <taxon>Suillaceae</taxon>
        <taxon>Suillus</taxon>
    </lineage>
</organism>
<dbReference type="Proteomes" id="UP000719766">
    <property type="component" value="Unassembled WGS sequence"/>
</dbReference>
<feature type="non-terminal residue" evidence="2">
    <location>
        <position position="53"/>
    </location>
</feature>